<dbReference type="PaxDb" id="8022-A0A060XQY7"/>
<evidence type="ECO:0000256" key="1">
    <source>
        <dbReference type="SAM" id="Phobius"/>
    </source>
</evidence>
<dbReference type="EMBL" id="FR905815">
    <property type="protein sequence ID" value="CDQ81682.1"/>
    <property type="molecule type" value="Genomic_DNA"/>
</dbReference>
<dbReference type="AlphaFoldDB" id="A0A060XQY7"/>
<dbReference type="Proteomes" id="UP000193380">
    <property type="component" value="Unassembled WGS sequence"/>
</dbReference>
<accession>A0A060XQY7</accession>
<reference evidence="2" key="2">
    <citation type="submission" date="2014-03" db="EMBL/GenBank/DDBJ databases">
        <authorList>
            <person name="Genoscope - CEA"/>
        </authorList>
    </citation>
    <scope>NUCLEOTIDE SEQUENCE</scope>
</reference>
<keyword evidence="1" id="KW-0472">Membrane</keyword>
<sequence>MWQKVAKFKGAEYFRKALYVSKKQKYFPRFLISPTFRTDSSKPYNLYFDCLFLQLMMMLFNESPWAVVVKIKFNIVSYIFLTYFWGDTYRDPKN</sequence>
<protein>
    <submittedName>
        <fullName evidence="2">Uncharacterized protein</fullName>
    </submittedName>
</protein>
<evidence type="ECO:0000313" key="3">
    <source>
        <dbReference type="Proteomes" id="UP000193380"/>
    </source>
</evidence>
<name>A0A060XQY7_ONCMY</name>
<proteinExistence type="predicted"/>
<keyword evidence="1" id="KW-1133">Transmembrane helix</keyword>
<feature type="transmembrane region" description="Helical" evidence="1">
    <location>
        <begin position="67"/>
        <end position="86"/>
    </location>
</feature>
<reference evidence="2" key="1">
    <citation type="journal article" date="2014" name="Nat. Commun.">
        <title>The rainbow trout genome provides novel insights into evolution after whole-genome duplication in vertebrates.</title>
        <authorList>
            <person name="Berthelot C."/>
            <person name="Brunet F."/>
            <person name="Chalopin D."/>
            <person name="Juanchich A."/>
            <person name="Bernard M."/>
            <person name="Noel B."/>
            <person name="Bento P."/>
            <person name="Da Silva C."/>
            <person name="Labadie K."/>
            <person name="Alberti A."/>
            <person name="Aury J.M."/>
            <person name="Louis A."/>
            <person name="Dehais P."/>
            <person name="Bardou P."/>
            <person name="Montfort J."/>
            <person name="Klopp C."/>
            <person name="Cabau C."/>
            <person name="Gaspin C."/>
            <person name="Thorgaard G.H."/>
            <person name="Boussaha M."/>
            <person name="Quillet E."/>
            <person name="Guyomard R."/>
            <person name="Galiana D."/>
            <person name="Bobe J."/>
            <person name="Volff J.N."/>
            <person name="Genet C."/>
            <person name="Wincker P."/>
            <person name="Jaillon O."/>
            <person name="Roest Crollius H."/>
            <person name="Guiguen Y."/>
        </authorList>
    </citation>
    <scope>NUCLEOTIDE SEQUENCE [LARGE SCALE GENOMIC DNA]</scope>
</reference>
<gene>
    <name evidence="2" type="ORF">GSONMT00008494001</name>
</gene>
<keyword evidence="1" id="KW-0812">Transmembrane</keyword>
<organism evidence="2 3">
    <name type="scientific">Oncorhynchus mykiss</name>
    <name type="common">Rainbow trout</name>
    <name type="synonym">Salmo gairdneri</name>
    <dbReference type="NCBI Taxonomy" id="8022"/>
    <lineage>
        <taxon>Eukaryota</taxon>
        <taxon>Metazoa</taxon>
        <taxon>Chordata</taxon>
        <taxon>Craniata</taxon>
        <taxon>Vertebrata</taxon>
        <taxon>Euteleostomi</taxon>
        <taxon>Actinopterygii</taxon>
        <taxon>Neopterygii</taxon>
        <taxon>Teleostei</taxon>
        <taxon>Protacanthopterygii</taxon>
        <taxon>Salmoniformes</taxon>
        <taxon>Salmonidae</taxon>
        <taxon>Salmoninae</taxon>
        <taxon>Oncorhynchus</taxon>
    </lineage>
</organism>
<evidence type="ECO:0000313" key="2">
    <source>
        <dbReference type="EMBL" id="CDQ81682.1"/>
    </source>
</evidence>